<keyword evidence="2" id="KW-1185">Reference proteome</keyword>
<dbReference type="InterPro" id="IPR031701">
    <property type="entry name" value="SIX1_SD"/>
</dbReference>
<evidence type="ECO:0000313" key="3">
    <source>
        <dbReference type="RefSeq" id="XP_025032258.1"/>
    </source>
</evidence>
<gene>
    <name evidence="3" type="primary">ANHX</name>
</gene>
<dbReference type="OrthoDB" id="3501850at2759"/>
<reference evidence="3" key="1">
    <citation type="submission" date="2025-08" db="UniProtKB">
        <authorList>
            <consortium name="RefSeq"/>
        </authorList>
    </citation>
    <scope>IDENTIFICATION</scope>
    <source>
        <tissue evidence="3">Liver</tissue>
    </source>
</reference>
<name>A0A9F5N720_PYTBI</name>
<proteinExistence type="predicted"/>
<keyword evidence="3" id="KW-0371">Homeobox</keyword>
<organism evidence="2 3">
    <name type="scientific">Python bivittatus</name>
    <name type="common">Burmese python</name>
    <name type="synonym">Python molurus bivittatus</name>
    <dbReference type="NCBI Taxonomy" id="176946"/>
    <lineage>
        <taxon>Eukaryota</taxon>
        <taxon>Metazoa</taxon>
        <taxon>Chordata</taxon>
        <taxon>Craniata</taxon>
        <taxon>Vertebrata</taxon>
        <taxon>Euteleostomi</taxon>
        <taxon>Lepidosauria</taxon>
        <taxon>Squamata</taxon>
        <taxon>Bifurcata</taxon>
        <taxon>Unidentata</taxon>
        <taxon>Episquamata</taxon>
        <taxon>Toxicofera</taxon>
        <taxon>Serpentes</taxon>
        <taxon>Henophidia</taxon>
        <taxon>Pythonidae</taxon>
        <taxon>Python</taxon>
    </lineage>
</organism>
<accession>A0A9F5N720</accession>
<dbReference type="AlphaFoldDB" id="A0A9F5N720"/>
<feature type="domain" description="Homeobox protein SIX1 N-terminal SD" evidence="1">
    <location>
        <begin position="26"/>
        <end position="130"/>
    </location>
</feature>
<protein>
    <submittedName>
        <fullName evidence="3">Anomalous homeobox protein</fullName>
    </submittedName>
</protein>
<dbReference type="Proteomes" id="UP000695026">
    <property type="component" value="Unplaced"/>
</dbReference>
<evidence type="ECO:0000259" key="1">
    <source>
        <dbReference type="Pfam" id="PF16878"/>
    </source>
</evidence>
<dbReference type="RefSeq" id="XP_025032258.1">
    <property type="nucleotide sequence ID" value="XM_025176490.1"/>
</dbReference>
<dbReference type="GeneID" id="103055418"/>
<dbReference type="Pfam" id="PF16878">
    <property type="entry name" value="SIX1_SD"/>
    <property type="match status" value="1"/>
</dbReference>
<evidence type="ECO:0000313" key="2">
    <source>
        <dbReference type="Proteomes" id="UP000695026"/>
    </source>
</evidence>
<dbReference type="KEGG" id="pbi:103055418"/>
<keyword evidence="3" id="KW-0238">DNA-binding</keyword>
<dbReference type="OMA" id="EEMVELW"/>
<dbReference type="CTD" id="647589"/>
<dbReference type="GO" id="GO:0003677">
    <property type="term" value="F:DNA binding"/>
    <property type="evidence" value="ECO:0007669"/>
    <property type="project" value="UniProtKB-KW"/>
</dbReference>
<sequence length="236" mass="26859">MKQFMVLLQKSDLQDVPPSELRDEAGRLCQRLQHSPAGLEKLVRAMVQGRHWPHLCTSLQVVQAFVSVHLQKNQHDMACKLLEGCAAIEREQLVKLWHEIHYHKTMEKQQTTSLTPVQKYRCRKRNPPPASLCPDGVKNRNYPLDVRERLRRFAMEVTTNPSRKQRVGGQLPSGGFLRSFHIAAALWRLCGREILAVEGCSLSPGLSRRQGRGLRPDEHTEVGFFILSLKSADGRA</sequence>